<name>A0ABD3GXI2_9MARC</name>
<dbReference type="InterPro" id="IPR008554">
    <property type="entry name" value="Glutaredoxin-like"/>
</dbReference>
<keyword evidence="1" id="KW-0813">Transport</keyword>
<evidence type="ECO:0000256" key="1">
    <source>
        <dbReference type="RuleBase" id="RU363082"/>
    </source>
</evidence>
<dbReference type="Pfam" id="PF05768">
    <property type="entry name" value="Glrx-like"/>
    <property type="match status" value="1"/>
</dbReference>
<dbReference type="Gene3D" id="3.40.30.10">
    <property type="entry name" value="Glutaredoxin"/>
    <property type="match status" value="1"/>
</dbReference>
<accession>A0ABD3GXI2</accession>
<dbReference type="PANTHER" id="PTHR33558:SF1">
    <property type="entry name" value="GLUTAREDOXIN-LIKE PROTEIN C5ORF63 HOMOLOG"/>
    <property type="match status" value="1"/>
</dbReference>
<gene>
    <name evidence="2" type="ORF">R1sor_001992</name>
</gene>
<comment type="caution">
    <text evidence="2">The sequence shown here is derived from an EMBL/GenBank/DDBJ whole genome shotgun (WGS) entry which is preliminary data.</text>
</comment>
<dbReference type="InterPro" id="IPR036249">
    <property type="entry name" value="Thioredoxin-like_sf"/>
</dbReference>
<keyword evidence="1" id="KW-0249">Electron transport</keyword>
<dbReference type="AlphaFoldDB" id="A0ABD3GXI2"/>
<evidence type="ECO:0000313" key="3">
    <source>
        <dbReference type="Proteomes" id="UP001633002"/>
    </source>
</evidence>
<dbReference type="PANTHER" id="PTHR33558">
    <property type="entry name" value="GLUTAREDOXIN-LIKE PROTEIN C5ORF63 HOMOLOG"/>
    <property type="match status" value="1"/>
</dbReference>
<protein>
    <recommendedName>
        <fullName evidence="1">Glutaredoxin-like protein</fullName>
    </recommendedName>
</protein>
<comment type="similarity">
    <text evidence="1">Belongs to the glutaredoxin family.</text>
</comment>
<organism evidence="2 3">
    <name type="scientific">Riccia sorocarpa</name>
    <dbReference type="NCBI Taxonomy" id="122646"/>
    <lineage>
        <taxon>Eukaryota</taxon>
        <taxon>Viridiplantae</taxon>
        <taxon>Streptophyta</taxon>
        <taxon>Embryophyta</taxon>
        <taxon>Marchantiophyta</taxon>
        <taxon>Marchantiopsida</taxon>
        <taxon>Marchantiidae</taxon>
        <taxon>Marchantiales</taxon>
        <taxon>Ricciaceae</taxon>
        <taxon>Riccia</taxon>
    </lineage>
</organism>
<dbReference type="SUPFAM" id="SSF52833">
    <property type="entry name" value="Thioredoxin-like"/>
    <property type="match status" value="1"/>
</dbReference>
<proteinExistence type="inferred from homology"/>
<sequence>MNVSRCFRKGLQSVAYSPVLQPHASSRSPRAVKYSGYHGITFTSGFSNRCISTTSRSLVEKNPPANWFSVEHVGGRCSALTRIRCASSEAEEVEGSEASDKQALRLIMYSKPGCCLCDGLKEKLSTLSDVELEIRNILTKPEWENAYRYEIPVLAHVREDGTEETIPRLSPRLTAQQMHNKLRAVLS</sequence>
<evidence type="ECO:0000313" key="2">
    <source>
        <dbReference type="EMBL" id="KAL3683970.1"/>
    </source>
</evidence>
<dbReference type="Proteomes" id="UP001633002">
    <property type="component" value="Unassembled WGS sequence"/>
</dbReference>
<reference evidence="2 3" key="1">
    <citation type="submission" date="2024-09" db="EMBL/GenBank/DDBJ databases">
        <title>Chromosome-scale assembly of Riccia sorocarpa.</title>
        <authorList>
            <person name="Paukszto L."/>
        </authorList>
    </citation>
    <scope>NUCLEOTIDE SEQUENCE [LARGE SCALE GENOMIC DNA]</scope>
    <source>
        <strain evidence="2">LP-2024</strain>
        <tissue evidence="2">Aerial parts of the thallus</tissue>
    </source>
</reference>
<keyword evidence="3" id="KW-1185">Reference proteome</keyword>
<dbReference type="EMBL" id="JBJQOH010000006">
    <property type="protein sequence ID" value="KAL3683970.1"/>
    <property type="molecule type" value="Genomic_DNA"/>
</dbReference>
<dbReference type="InterPro" id="IPR052565">
    <property type="entry name" value="Glutaredoxin-like_YDR286C"/>
</dbReference>